<dbReference type="Proteomes" id="UP000521943">
    <property type="component" value="Unassembled WGS sequence"/>
</dbReference>
<gene>
    <name evidence="1" type="ORF">DFP72DRAFT_852588</name>
</gene>
<dbReference type="AlphaFoldDB" id="A0A8H6M155"/>
<name>A0A8H6M155_9AGAR</name>
<organism evidence="1 2">
    <name type="scientific">Ephemerocybe angulata</name>
    <dbReference type="NCBI Taxonomy" id="980116"/>
    <lineage>
        <taxon>Eukaryota</taxon>
        <taxon>Fungi</taxon>
        <taxon>Dikarya</taxon>
        <taxon>Basidiomycota</taxon>
        <taxon>Agaricomycotina</taxon>
        <taxon>Agaricomycetes</taxon>
        <taxon>Agaricomycetidae</taxon>
        <taxon>Agaricales</taxon>
        <taxon>Agaricineae</taxon>
        <taxon>Psathyrellaceae</taxon>
        <taxon>Ephemerocybe</taxon>
    </lineage>
</organism>
<reference evidence="1 2" key="1">
    <citation type="submission" date="2020-07" db="EMBL/GenBank/DDBJ databases">
        <title>Comparative genomics of pyrophilous fungi reveals a link between fire events and developmental genes.</title>
        <authorList>
            <consortium name="DOE Joint Genome Institute"/>
            <person name="Steindorff A.S."/>
            <person name="Carver A."/>
            <person name="Calhoun S."/>
            <person name="Stillman K."/>
            <person name="Liu H."/>
            <person name="Lipzen A."/>
            <person name="Pangilinan J."/>
            <person name="Labutti K."/>
            <person name="Bruns T.D."/>
            <person name="Grigoriev I.V."/>
        </authorList>
    </citation>
    <scope>NUCLEOTIDE SEQUENCE [LARGE SCALE GENOMIC DNA]</scope>
    <source>
        <strain evidence="1 2">CBS 144469</strain>
    </source>
</reference>
<accession>A0A8H6M155</accession>
<dbReference type="EMBL" id="JACGCI010000063">
    <property type="protein sequence ID" value="KAF6749449.1"/>
    <property type="molecule type" value="Genomic_DNA"/>
</dbReference>
<evidence type="ECO:0000313" key="2">
    <source>
        <dbReference type="Proteomes" id="UP000521943"/>
    </source>
</evidence>
<comment type="caution">
    <text evidence="1">The sequence shown here is derived from an EMBL/GenBank/DDBJ whole genome shotgun (WGS) entry which is preliminary data.</text>
</comment>
<proteinExistence type="predicted"/>
<sequence length="268" mass="29808">MGISLQPAVGHARLPECSTRLTSSDWYSKVIQTHAIHLPMSGDVLLPFKIDQTTLGPEGKKNIKIGAQIGSGGARPQVPDRTISKPSIYFSNYPVPGLASEPGSQDERKAEHALTTWACLVQRVRNERRRWAAVFGEVCVEMNPLRSPDTEAWHDDRRGAFRQMSAEFWQNWRKRSRGKVYIEMNPIFGLPGSWLEALCATAPERELVTKAKAGRKSGVAVAASLQNQDQEWPRILPRAATVHFPQVFSFRASSGRPGRARESLRPGA</sequence>
<evidence type="ECO:0000313" key="1">
    <source>
        <dbReference type="EMBL" id="KAF6749449.1"/>
    </source>
</evidence>
<protein>
    <submittedName>
        <fullName evidence="1">Uncharacterized protein</fullName>
    </submittedName>
</protein>
<keyword evidence="2" id="KW-1185">Reference proteome</keyword>